<dbReference type="InterPro" id="IPR000387">
    <property type="entry name" value="Tyr_Pase_dom"/>
</dbReference>
<evidence type="ECO:0000313" key="4">
    <source>
        <dbReference type="Proteomes" id="UP001208570"/>
    </source>
</evidence>
<evidence type="ECO:0000259" key="1">
    <source>
        <dbReference type="PROSITE" id="PS50055"/>
    </source>
</evidence>
<organism evidence="3 4">
    <name type="scientific">Paralvinella palmiformis</name>
    <dbReference type="NCBI Taxonomy" id="53620"/>
    <lineage>
        <taxon>Eukaryota</taxon>
        <taxon>Metazoa</taxon>
        <taxon>Spiralia</taxon>
        <taxon>Lophotrochozoa</taxon>
        <taxon>Annelida</taxon>
        <taxon>Polychaeta</taxon>
        <taxon>Sedentaria</taxon>
        <taxon>Canalipalpata</taxon>
        <taxon>Terebellida</taxon>
        <taxon>Terebelliformia</taxon>
        <taxon>Alvinellidae</taxon>
        <taxon>Paralvinella</taxon>
    </lineage>
</organism>
<dbReference type="AlphaFoldDB" id="A0AAD9IT56"/>
<dbReference type="InterPro" id="IPR016130">
    <property type="entry name" value="Tyr_Pase_AS"/>
</dbReference>
<dbReference type="Proteomes" id="UP001208570">
    <property type="component" value="Unassembled WGS sequence"/>
</dbReference>
<dbReference type="CDD" id="cd00047">
    <property type="entry name" value="PTPc"/>
    <property type="match status" value="1"/>
</dbReference>
<dbReference type="Pfam" id="PF00102">
    <property type="entry name" value="Y_phosphatase"/>
    <property type="match status" value="2"/>
</dbReference>
<dbReference type="InterPro" id="IPR000242">
    <property type="entry name" value="PTP_cat"/>
</dbReference>
<dbReference type="PROSITE" id="PS50056">
    <property type="entry name" value="TYR_PHOSPHATASE_2"/>
    <property type="match status" value="2"/>
</dbReference>
<dbReference type="PRINTS" id="PR00700">
    <property type="entry name" value="PRTYPHPHTASE"/>
</dbReference>
<dbReference type="InterPro" id="IPR029021">
    <property type="entry name" value="Prot-tyrosine_phosphatase-like"/>
</dbReference>
<name>A0AAD9IT56_9ANNE</name>
<dbReference type="PROSITE" id="PS50055">
    <property type="entry name" value="TYR_PHOSPHATASE_PTP"/>
    <property type="match status" value="2"/>
</dbReference>
<accession>A0AAD9IT56</accession>
<dbReference type="EMBL" id="JAODUP010001334">
    <property type="protein sequence ID" value="KAK2140502.1"/>
    <property type="molecule type" value="Genomic_DNA"/>
</dbReference>
<dbReference type="SUPFAM" id="SSF52799">
    <property type="entry name" value="(Phosphotyrosine protein) phosphatases II"/>
    <property type="match status" value="2"/>
</dbReference>
<evidence type="ECO:0000259" key="2">
    <source>
        <dbReference type="PROSITE" id="PS50056"/>
    </source>
</evidence>
<reference evidence="3" key="1">
    <citation type="journal article" date="2023" name="Mol. Biol. Evol.">
        <title>Third-Generation Sequencing Reveals the Adaptive Role of the Epigenome in Three Deep-Sea Polychaetes.</title>
        <authorList>
            <person name="Perez M."/>
            <person name="Aroh O."/>
            <person name="Sun Y."/>
            <person name="Lan Y."/>
            <person name="Juniper S.K."/>
            <person name="Young C.R."/>
            <person name="Angers B."/>
            <person name="Qian P.Y."/>
        </authorList>
    </citation>
    <scope>NUCLEOTIDE SEQUENCE</scope>
    <source>
        <strain evidence="3">P08H-3</strain>
    </source>
</reference>
<gene>
    <name evidence="3" type="ORF">LSH36_1334g00025</name>
</gene>
<dbReference type="Gene3D" id="3.90.190.10">
    <property type="entry name" value="Protein tyrosine phosphatase superfamily"/>
    <property type="match status" value="3"/>
</dbReference>
<dbReference type="PROSITE" id="PS00383">
    <property type="entry name" value="TYR_PHOSPHATASE_1"/>
    <property type="match status" value="1"/>
</dbReference>
<dbReference type="PANTHER" id="PTHR19134">
    <property type="entry name" value="RECEPTOR-TYPE TYROSINE-PROTEIN PHOSPHATASE"/>
    <property type="match status" value="1"/>
</dbReference>
<dbReference type="SMART" id="SM00404">
    <property type="entry name" value="PTPc_motif"/>
    <property type="match status" value="2"/>
</dbReference>
<dbReference type="GO" id="GO:0004725">
    <property type="term" value="F:protein tyrosine phosphatase activity"/>
    <property type="evidence" value="ECO:0007669"/>
    <property type="project" value="InterPro"/>
</dbReference>
<feature type="domain" description="Tyrosine-protein phosphatase" evidence="1">
    <location>
        <begin position="190"/>
        <end position="444"/>
    </location>
</feature>
<proteinExistence type="predicted"/>
<feature type="domain" description="Tyrosine specific protein phosphatases" evidence="2">
    <location>
        <begin position="77"/>
        <end position="148"/>
    </location>
</feature>
<protein>
    <submittedName>
        <fullName evidence="3">Uncharacterized protein</fullName>
    </submittedName>
</protein>
<sequence length="458" mass="53125">MLIISQYVLKNIYSISGPFDTTVVEFWRMIWQEDSNRIVMVANIEESGKDDIRTVYHLHFTSWTDKRKPVYGATTLIAFYRNVQSFHEVAKGPLVVHCSAGIGRTGTFIALDILQKQTMHKGILNVYNCVKKLRGERMLMVQTEAQYHFIHMFMVEFIKCGFTSYDVNGFPNTFRLLCDPDPQLAGLSRLERQFQILCEMKDKLIDNQSKDGLSNYNRPKNRDLDVVPSKSYCNLKSVSFKVRDFYVVTQMPLPETITDFWRLVYKLKTRSIIMLNQFDNTDPTSKPYWPSKEIPNQSYGPIELTLVSTNNDNTTDSVYTRDFLIRSKNSKRTEGRTLRHFQLLTWPNSATVPPTKEDLFKLIDLNGQWQDQLKSKRAGNTIVHCLTGGRQSGVYCGITFLLDKMSSEQQIDGFLAARYVTRTRPQFFQTKEEFRFLHEVALAIIPKNKLYENIPQTL</sequence>
<evidence type="ECO:0000313" key="3">
    <source>
        <dbReference type="EMBL" id="KAK2140502.1"/>
    </source>
</evidence>
<dbReference type="PANTHER" id="PTHR19134:SF561">
    <property type="entry name" value="PROTEIN TYROSINE PHOSPHATASE 36E, ISOFORM A"/>
    <property type="match status" value="1"/>
</dbReference>
<feature type="domain" description="Tyrosine-protein phosphatase" evidence="1">
    <location>
        <begin position="1"/>
        <end position="157"/>
    </location>
</feature>
<comment type="caution">
    <text evidence="3">The sequence shown here is derived from an EMBL/GenBank/DDBJ whole genome shotgun (WGS) entry which is preliminary data.</text>
</comment>
<dbReference type="SMART" id="SM00194">
    <property type="entry name" value="PTPc"/>
    <property type="match status" value="2"/>
</dbReference>
<keyword evidence="4" id="KW-1185">Reference proteome</keyword>
<dbReference type="InterPro" id="IPR003595">
    <property type="entry name" value="Tyr_Pase_cat"/>
</dbReference>
<dbReference type="InterPro" id="IPR050348">
    <property type="entry name" value="Protein-Tyr_Phosphatase"/>
</dbReference>
<feature type="domain" description="Tyrosine specific protein phosphatases" evidence="2">
    <location>
        <begin position="357"/>
        <end position="435"/>
    </location>
</feature>